<dbReference type="Pfam" id="PF12329">
    <property type="entry name" value="TMF_DNA_bd"/>
    <property type="match status" value="1"/>
</dbReference>
<evidence type="ECO:0000259" key="6">
    <source>
        <dbReference type="Pfam" id="PF12325"/>
    </source>
</evidence>
<dbReference type="GO" id="GO:0005783">
    <property type="term" value="C:endoplasmic reticulum"/>
    <property type="evidence" value="ECO:0007669"/>
    <property type="project" value="TreeGrafter"/>
</dbReference>
<reference evidence="7" key="1">
    <citation type="submission" date="2021-06" db="EMBL/GenBank/DDBJ databases">
        <authorList>
            <person name="Hodson N. C."/>
            <person name="Mongue J. A."/>
            <person name="Jaron S. K."/>
        </authorList>
    </citation>
    <scope>NUCLEOTIDE SEQUENCE</scope>
</reference>
<feature type="compositionally biased region" description="Polar residues" evidence="5">
    <location>
        <begin position="735"/>
        <end position="747"/>
    </location>
</feature>
<evidence type="ECO:0000256" key="3">
    <source>
        <dbReference type="ARBA" id="ARBA00023054"/>
    </source>
</evidence>
<evidence type="ECO:0000313" key="7">
    <source>
        <dbReference type="EMBL" id="CAG7821186.1"/>
    </source>
</evidence>
<protein>
    <recommendedName>
        <fullName evidence="6">TATA element modulatory factor 1 TATA binding domain-containing protein</fullName>
    </recommendedName>
</protein>
<accession>A0A8J2PAL7</accession>
<organism evidence="7 8">
    <name type="scientific">Allacma fusca</name>
    <dbReference type="NCBI Taxonomy" id="39272"/>
    <lineage>
        <taxon>Eukaryota</taxon>
        <taxon>Metazoa</taxon>
        <taxon>Ecdysozoa</taxon>
        <taxon>Arthropoda</taxon>
        <taxon>Hexapoda</taxon>
        <taxon>Collembola</taxon>
        <taxon>Symphypleona</taxon>
        <taxon>Sminthuridae</taxon>
        <taxon>Allacma</taxon>
    </lineage>
</organism>
<feature type="region of interest" description="Disordered" evidence="5">
    <location>
        <begin position="301"/>
        <end position="321"/>
    </location>
</feature>
<dbReference type="InterPro" id="IPR022092">
    <property type="entry name" value="TMF_DNA-bd"/>
</dbReference>
<dbReference type="PANTHER" id="PTHR46515:SF1">
    <property type="entry name" value="TATA ELEMENT MODULATORY FACTOR"/>
    <property type="match status" value="1"/>
</dbReference>
<dbReference type="Proteomes" id="UP000708208">
    <property type="component" value="Unassembled WGS sequence"/>
</dbReference>
<feature type="coiled-coil region" evidence="4">
    <location>
        <begin position="797"/>
        <end position="883"/>
    </location>
</feature>
<feature type="region of interest" description="Disordered" evidence="5">
    <location>
        <begin position="121"/>
        <end position="141"/>
    </location>
</feature>
<feature type="coiled-coil region" evidence="4">
    <location>
        <begin position="330"/>
        <end position="448"/>
    </location>
</feature>
<name>A0A8J2PAL7_9HEXA</name>
<evidence type="ECO:0000256" key="2">
    <source>
        <dbReference type="ARBA" id="ARBA00023034"/>
    </source>
</evidence>
<evidence type="ECO:0000256" key="4">
    <source>
        <dbReference type="SAM" id="Coils"/>
    </source>
</evidence>
<evidence type="ECO:0000256" key="5">
    <source>
        <dbReference type="SAM" id="MobiDB-lite"/>
    </source>
</evidence>
<feature type="coiled-coil region" evidence="4">
    <location>
        <begin position="597"/>
        <end position="670"/>
    </location>
</feature>
<dbReference type="Pfam" id="PF12325">
    <property type="entry name" value="TMF_TATA_bd"/>
    <property type="match status" value="1"/>
</dbReference>
<feature type="domain" description="TATA element modulatory factor 1 TATA binding" evidence="6">
    <location>
        <begin position="778"/>
        <end position="884"/>
    </location>
</feature>
<comment type="subcellular location">
    <subcellularLocation>
        <location evidence="1">Golgi apparatus</location>
    </subcellularLocation>
</comment>
<feature type="region of interest" description="Disordered" evidence="5">
    <location>
        <begin position="725"/>
        <end position="747"/>
    </location>
</feature>
<feature type="compositionally biased region" description="Polar residues" evidence="5">
    <location>
        <begin position="121"/>
        <end position="136"/>
    </location>
</feature>
<feature type="coiled-coil region" evidence="4">
    <location>
        <begin position="473"/>
        <end position="507"/>
    </location>
</feature>
<dbReference type="AlphaFoldDB" id="A0A8J2PAL7"/>
<evidence type="ECO:0000256" key="1">
    <source>
        <dbReference type="ARBA" id="ARBA00004555"/>
    </source>
</evidence>
<sequence length="887" mass="99065">MSWFQSTNFASLAKTALKEAQKTIDKALDIKDENSAARTASVVAEPSPDIALTESEILLDSGIVTSSLLDADETDDCSVVVTDLQSAVIVNSSLSESVTLDENSSKWSTIEIETLETSHSRNSSISTIPDTNSTSSPERDIGRCGNIYDNVQVAVLGDIETIESGSGIVPKSIIAGESSGSSVSVLEDVTPVTSDEVPSSNASTFDGDMQTIVENDIESQSSSSFEHVSTTSDPLANNSCLLGRTTSPVGSSSLQLNHPGNHNKFVAKIKTTASSASSSDIEVIPLDPEEQTISKILQEAETQTDDSSFPMKTPDKSKIAKTDEGSTKLTNIMEEKLNDKEKEIDQLRQEGEKLSKKQYEFSNVIKKLRAREKDTENNIKTLKSELSEKNLELERLMKIFVNKEGIEQTQLDQISKLSAENRKLEVEIERLKSELEDAVENCNSMKISVENSALEILETKNVILATQREAGEIDQLKREKFELLSCNETLQKEVDRLRSVVNDTQKQSALREQDLKSQLTTATAKCHLLENQLSDIASDIADATMPLSLEIEKLQQELKNSTSIADKRENTLMTKIIDLEQIIKSTQDRESSFAQMEQAYQSSIHSLEFKLDQLEEENKRIRNVSKEQKNQLELQVNDLSTQLEDALSEAEKLKSAKESIERDFHNEQSEKKKIHQLLEQHMRSSQITNSNVFPSGGNNHNNNIGNYIASTTASSSTMTSSTITTQQQMLKPASGQRSGENSPSNTSVLSEVSYLDEVFDNGQNVRSMTPKSFFESFSSANVIENLHSQLRLRDGELHQFQEEVAKNERIRKTLNEEIAQLTIQNHELLLQMENLTDLQNRLEEVEKKYNTVLQLYGEKVEEAEELRLDLEDVKKMYTEQIDKLFER</sequence>
<dbReference type="InterPro" id="IPR022091">
    <property type="entry name" value="TMF_TATA-bd"/>
</dbReference>
<dbReference type="PANTHER" id="PTHR46515">
    <property type="entry name" value="TATA ELEMENT MODULATORY FACTOR TMF1"/>
    <property type="match status" value="1"/>
</dbReference>
<comment type="caution">
    <text evidence="7">The sequence shown here is derived from an EMBL/GenBank/DDBJ whole genome shotgun (WGS) entry which is preliminary data.</text>
</comment>
<keyword evidence="2" id="KW-0333">Golgi apparatus</keyword>
<dbReference type="OrthoDB" id="74178at2759"/>
<dbReference type="GO" id="GO:0005794">
    <property type="term" value="C:Golgi apparatus"/>
    <property type="evidence" value="ECO:0007669"/>
    <property type="project" value="UniProtKB-SubCell"/>
</dbReference>
<keyword evidence="8" id="KW-1185">Reference proteome</keyword>
<dbReference type="EMBL" id="CAJVCH010502688">
    <property type="protein sequence ID" value="CAG7821186.1"/>
    <property type="molecule type" value="Genomic_DNA"/>
</dbReference>
<keyword evidence="3 4" id="KW-0175">Coiled coil</keyword>
<gene>
    <name evidence="7" type="ORF">AFUS01_LOCUS31538</name>
</gene>
<proteinExistence type="predicted"/>
<evidence type="ECO:0000313" key="8">
    <source>
        <dbReference type="Proteomes" id="UP000708208"/>
    </source>
</evidence>
<dbReference type="InterPro" id="IPR052602">
    <property type="entry name" value="Growth_transcription_reg"/>
</dbReference>